<feature type="repeat" description="WD" evidence="3">
    <location>
        <begin position="425"/>
        <end position="466"/>
    </location>
</feature>
<dbReference type="PROSITE" id="PS50294">
    <property type="entry name" value="WD_REPEATS_REGION"/>
    <property type="match status" value="5"/>
</dbReference>
<keyword evidence="6" id="KW-1185">Reference proteome</keyword>
<dbReference type="CDD" id="cd00200">
    <property type="entry name" value="WD40"/>
    <property type="match status" value="1"/>
</dbReference>
<dbReference type="Gene3D" id="2.130.10.10">
    <property type="entry name" value="YVTN repeat-like/Quinoprotein amine dehydrogenase"/>
    <property type="match status" value="2"/>
</dbReference>
<dbReference type="InterPro" id="IPR015943">
    <property type="entry name" value="WD40/YVTN_repeat-like_dom_sf"/>
</dbReference>
<evidence type="ECO:0000313" key="6">
    <source>
        <dbReference type="Proteomes" id="UP000199513"/>
    </source>
</evidence>
<feature type="chain" id="PRO_5011606434" evidence="4">
    <location>
        <begin position="22"/>
        <end position="694"/>
    </location>
</feature>
<reference evidence="5 6" key="1">
    <citation type="submission" date="2016-10" db="EMBL/GenBank/DDBJ databases">
        <authorList>
            <person name="de Groot N.N."/>
        </authorList>
    </citation>
    <scope>NUCLEOTIDE SEQUENCE [LARGE SCALE GENOMIC DNA]</scope>
    <source>
        <strain>GEY</strain>
        <strain evidence="6">DSM 9560</strain>
    </source>
</reference>
<protein>
    <submittedName>
        <fullName evidence="5">WD domain-containing protein, G-beta repeat-containing protein</fullName>
    </submittedName>
</protein>
<feature type="repeat" description="WD" evidence="3">
    <location>
        <begin position="343"/>
        <end position="374"/>
    </location>
</feature>
<dbReference type="PANTHER" id="PTHR22847:SF637">
    <property type="entry name" value="WD REPEAT DOMAIN 5B"/>
    <property type="match status" value="1"/>
</dbReference>
<feature type="signal peptide" evidence="4">
    <location>
        <begin position="1"/>
        <end position="21"/>
    </location>
</feature>
<keyword evidence="1 3" id="KW-0853">WD repeat</keyword>
<dbReference type="SUPFAM" id="SSF50978">
    <property type="entry name" value="WD40 repeat-like"/>
    <property type="match status" value="1"/>
</dbReference>
<proteinExistence type="predicted"/>
<dbReference type="AlphaFoldDB" id="A0A1I2ACJ9"/>
<dbReference type="InterPro" id="IPR001680">
    <property type="entry name" value="WD40_rpt"/>
</dbReference>
<evidence type="ECO:0000256" key="3">
    <source>
        <dbReference type="PROSITE-ProRule" id="PRU00221"/>
    </source>
</evidence>
<dbReference type="InterPro" id="IPR020472">
    <property type="entry name" value="WD40_PAC1"/>
</dbReference>
<dbReference type="PANTHER" id="PTHR22847">
    <property type="entry name" value="WD40 REPEAT PROTEIN"/>
    <property type="match status" value="1"/>
</dbReference>
<accession>A0A1I2ACJ9</accession>
<organism evidence="5 6">
    <name type="scientific">Thermoflexibacter ruber</name>
    <dbReference type="NCBI Taxonomy" id="1003"/>
    <lineage>
        <taxon>Bacteria</taxon>
        <taxon>Pseudomonadati</taxon>
        <taxon>Bacteroidota</taxon>
        <taxon>Cytophagia</taxon>
        <taxon>Cytophagales</taxon>
        <taxon>Thermoflexibacteraceae</taxon>
        <taxon>Thermoflexibacter</taxon>
    </lineage>
</organism>
<dbReference type="EMBL" id="FONY01000001">
    <property type="protein sequence ID" value="SFE41691.1"/>
    <property type="molecule type" value="Genomic_DNA"/>
</dbReference>
<evidence type="ECO:0000256" key="1">
    <source>
        <dbReference type="ARBA" id="ARBA00022574"/>
    </source>
</evidence>
<dbReference type="STRING" id="1003.SAMN04488541_1001118"/>
<evidence type="ECO:0000256" key="2">
    <source>
        <dbReference type="ARBA" id="ARBA00022737"/>
    </source>
</evidence>
<dbReference type="Pfam" id="PF00400">
    <property type="entry name" value="WD40"/>
    <property type="match status" value="5"/>
</dbReference>
<feature type="repeat" description="WD" evidence="3">
    <location>
        <begin position="261"/>
        <end position="295"/>
    </location>
</feature>
<dbReference type="InterPro" id="IPR036322">
    <property type="entry name" value="WD40_repeat_dom_sf"/>
</dbReference>
<feature type="repeat" description="WD" evidence="3">
    <location>
        <begin position="384"/>
        <end position="416"/>
    </location>
</feature>
<keyword evidence="4" id="KW-0732">Signal</keyword>
<name>A0A1I2ACJ9_9BACT</name>
<evidence type="ECO:0000313" key="5">
    <source>
        <dbReference type="EMBL" id="SFE41691.1"/>
    </source>
</evidence>
<dbReference type="PRINTS" id="PR00320">
    <property type="entry name" value="GPROTEINBRPT"/>
</dbReference>
<dbReference type="Proteomes" id="UP000199513">
    <property type="component" value="Unassembled WGS sequence"/>
</dbReference>
<feature type="repeat" description="WD" evidence="3">
    <location>
        <begin position="302"/>
        <end position="335"/>
    </location>
</feature>
<evidence type="ECO:0000256" key="4">
    <source>
        <dbReference type="SAM" id="SignalP"/>
    </source>
</evidence>
<dbReference type="OrthoDB" id="1492850at2"/>
<dbReference type="SMART" id="SM00320">
    <property type="entry name" value="WD40"/>
    <property type="match status" value="7"/>
</dbReference>
<dbReference type="InterPro" id="IPR019775">
    <property type="entry name" value="WD40_repeat_CS"/>
</dbReference>
<keyword evidence="2" id="KW-0677">Repeat</keyword>
<dbReference type="PROSITE" id="PS00678">
    <property type="entry name" value="WD_REPEATS_1"/>
    <property type="match status" value="2"/>
</dbReference>
<dbReference type="RefSeq" id="WP_091538308.1">
    <property type="nucleotide sequence ID" value="NZ_FONY01000001.1"/>
</dbReference>
<dbReference type="PROSITE" id="PS50082">
    <property type="entry name" value="WD_REPEATS_2"/>
    <property type="match status" value="5"/>
</dbReference>
<sequence length="694" mass="77514">MKRLKAFLTLTFLSLLLQVCGSEEMQEIIEGIPDPSLQEAAQKLFAANEDTTLRTTEQTSILIRKNTLTKNGQPFAGKAKLYYYQADNAEETLVSQLIDFLGNQDQAFESVAMFLTKATTETNENLEIDNGKEVAIAMLTKTVKEKGYGYYQLAGISSDSIKTMSILSRTPYYSLYAKGNKQKITRWQLIKADEKAEANFQFKFNIGKFPELSQYADSVWIFMGEDNSNNPLNPKNKWVLEEIWDRFSFVPRGNYQKILNIKAHQDRVYAVAFSPDGQKILTGSGDRTAKLYNLEGKILATLQGHTDEVKAVAFSKDGNKIATGSADNTVRVWNVAGELLQTFKGHQDAVSGVGFSADGQKIASASYDETIKIWAENGSLLQSINAHDSYINSLQISPDNQTFITGSSDKTAKIWDWAGNSKAILRGHRYGVYSVTFDATGKQIATGSEDGTVKLWNIAGTELASYNIAGESGVVYAVTFTPDSKQIVTQSKGKLIYFEIGSKRTLELPISESTIYGLTTSPDGHYLLTANFDESATLCQRIEDNANFYTIQLGNTNKQFSTSVKSYTKTQTNEVKVFDIKQFGIYAYGKPYNYDQAISCKANFTLQGQEIKGEFKLYHLTGKEGTAIINYSEQKLWVNFKYVPQDNNKVVLIYKGKVSVIDSENFKKQAEKCAFDFPTSLEKPNIELLKQKLQ</sequence>
<gene>
    <name evidence="5" type="ORF">SAMN04488541_1001118</name>
</gene>